<dbReference type="Gene3D" id="3.30.450.40">
    <property type="match status" value="1"/>
</dbReference>
<dbReference type="InterPro" id="IPR025944">
    <property type="entry name" value="Sigma_54_int_dom_CS"/>
</dbReference>
<dbReference type="SUPFAM" id="SSF55781">
    <property type="entry name" value="GAF domain-like"/>
    <property type="match status" value="1"/>
</dbReference>
<keyword evidence="5" id="KW-0804">Transcription</keyword>
<evidence type="ECO:0000256" key="4">
    <source>
        <dbReference type="ARBA" id="ARBA00023125"/>
    </source>
</evidence>
<dbReference type="Pfam" id="PF01590">
    <property type="entry name" value="GAF"/>
    <property type="match status" value="1"/>
</dbReference>
<evidence type="ECO:0000313" key="8">
    <source>
        <dbReference type="Proteomes" id="UP000605201"/>
    </source>
</evidence>
<dbReference type="InterPro" id="IPR009057">
    <property type="entry name" value="Homeodomain-like_sf"/>
</dbReference>
<dbReference type="PROSITE" id="PS50045">
    <property type="entry name" value="SIGMA54_INTERACT_4"/>
    <property type="match status" value="1"/>
</dbReference>
<dbReference type="GO" id="GO:0043565">
    <property type="term" value="F:sequence-specific DNA binding"/>
    <property type="evidence" value="ECO:0007669"/>
    <property type="project" value="InterPro"/>
</dbReference>
<dbReference type="CDD" id="cd00009">
    <property type="entry name" value="AAA"/>
    <property type="match status" value="1"/>
</dbReference>
<dbReference type="PANTHER" id="PTHR32071">
    <property type="entry name" value="TRANSCRIPTIONAL REGULATORY PROTEIN"/>
    <property type="match status" value="1"/>
</dbReference>
<comment type="caution">
    <text evidence="7">The sequence shown here is derived from an EMBL/GenBank/DDBJ whole genome shotgun (WGS) entry which is preliminary data.</text>
</comment>
<dbReference type="PANTHER" id="PTHR32071:SF117">
    <property type="entry name" value="PTS-DEPENDENT DIHYDROXYACETONE KINASE OPERON REGULATORY PROTEIN-RELATED"/>
    <property type="match status" value="1"/>
</dbReference>
<dbReference type="InterPro" id="IPR058031">
    <property type="entry name" value="AAA_lid_NorR"/>
</dbReference>
<accession>A0A8J6TRR3</accession>
<proteinExistence type="predicted"/>
<dbReference type="InterPro" id="IPR029016">
    <property type="entry name" value="GAF-like_dom_sf"/>
</dbReference>
<evidence type="ECO:0000313" key="7">
    <source>
        <dbReference type="EMBL" id="MBC8434378.1"/>
    </source>
</evidence>
<keyword evidence="2" id="KW-0067">ATP-binding</keyword>
<dbReference type="SMART" id="SM00065">
    <property type="entry name" value="GAF"/>
    <property type="match status" value="1"/>
</dbReference>
<dbReference type="Gene3D" id="1.10.10.60">
    <property type="entry name" value="Homeodomain-like"/>
    <property type="match status" value="1"/>
</dbReference>
<keyword evidence="1" id="KW-0547">Nucleotide-binding</keyword>
<dbReference type="SUPFAM" id="SSF46689">
    <property type="entry name" value="Homeodomain-like"/>
    <property type="match status" value="1"/>
</dbReference>
<dbReference type="GO" id="GO:0005524">
    <property type="term" value="F:ATP binding"/>
    <property type="evidence" value="ECO:0007669"/>
    <property type="project" value="UniProtKB-KW"/>
</dbReference>
<evidence type="ECO:0000256" key="3">
    <source>
        <dbReference type="ARBA" id="ARBA00023015"/>
    </source>
</evidence>
<dbReference type="SMART" id="SM00382">
    <property type="entry name" value="AAA"/>
    <property type="match status" value="1"/>
</dbReference>
<evidence type="ECO:0000256" key="2">
    <source>
        <dbReference type="ARBA" id="ARBA00022840"/>
    </source>
</evidence>
<dbReference type="Pfam" id="PF25601">
    <property type="entry name" value="AAA_lid_14"/>
    <property type="match status" value="1"/>
</dbReference>
<dbReference type="InterPro" id="IPR027417">
    <property type="entry name" value="P-loop_NTPase"/>
</dbReference>
<dbReference type="InterPro" id="IPR003018">
    <property type="entry name" value="GAF"/>
</dbReference>
<organism evidence="7 8">
    <name type="scientific">Candidatus Desulfatibia vada</name>
    <dbReference type="NCBI Taxonomy" id="2841696"/>
    <lineage>
        <taxon>Bacteria</taxon>
        <taxon>Pseudomonadati</taxon>
        <taxon>Thermodesulfobacteriota</taxon>
        <taxon>Desulfobacteria</taxon>
        <taxon>Desulfobacterales</taxon>
        <taxon>Desulfobacterales incertae sedis</taxon>
        <taxon>Candidatus Desulfatibia</taxon>
    </lineage>
</organism>
<feature type="domain" description="Sigma-54 factor interaction" evidence="6">
    <location>
        <begin position="192"/>
        <end position="421"/>
    </location>
</feature>
<dbReference type="SUPFAM" id="SSF52540">
    <property type="entry name" value="P-loop containing nucleoside triphosphate hydrolases"/>
    <property type="match status" value="1"/>
</dbReference>
<dbReference type="EMBL" id="JACNIG010000427">
    <property type="protein sequence ID" value="MBC8434378.1"/>
    <property type="molecule type" value="Genomic_DNA"/>
</dbReference>
<dbReference type="FunFam" id="3.40.50.300:FF:000006">
    <property type="entry name" value="DNA-binding transcriptional regulator NtrC"/>
    <property type="match status" value="1"/>
</dbReference>
<dbReference type="InterPro" id="IPR003593">
    <property type="entry name" value="AAA+_ATPase"/>
</dbReference>
<reference evidence="7 8" key="1">
    <citation type="submission" date="2020-08" db="EMBL/GenBank/DDBJ databases">
        <title>Bridging the membrane lipid divide: bacteria of the FCB group superphylum have the potential to synthesize archaeal ether lipids.</title>
        <authorList>
            <person name="Villanueva L."/>
            <person name="Von Meijenfeldt F.A.B."/>
            <person name="Westbye A.B."/>
            <person name="Yadav S."/>
            <person name="Hopmans E.C."/>
            <person name="Dutilh B.E."/>
            <person name="Sinninghe Damste J.S."/>
        </authorList>
    </citation>
    <scope>NUCLEOTIDE SEQUENCE [LARGE SCALE GENOMIC DNA]</scope>
    <source>
        <strain evidence="7">NIOZ-UU17</strain>
    </source>
</reference>
<dbReference type="Pfam" id="PF02954">
    <property type="entry name" value="HTH_8"/>
    <property type="match status" value="1"/>
</dbReference>
<dbReference type="Proteomes" id="UP000605201">
    <property type="component" value="Unassembled WGS sequence"/>
</dbReference>
<evidence type="ECO:0000259" key="6">
    <source>
        <dbReference type="PROSITE" id="PS50045"/>
    </source>
</evidence>
<dbReference type="Pfam" id="PF00158">
    <property type="entry name" value="Sigma54_activat"/>
    <property type="match status" value="1"/>
</dbReference>
<keyword evidence="3" id="KW-0805">Transcription regulation</keyword>
<keyword evidence="4" id="KW-0238">DNA-binding</keyword>
<evidence type="ECO:0000256" key="1">
    <source>
        <dbReference type="ARBA" id="ARBA00022741"/>
    </source>
</evidence>
<dbReference type="InterPro" id="IPR002197">
    <property type="entry name" value="HTH_Fis"/>
</dbReference>
<dbReference type="GO" id="GO:0006355">
    <property type="term" value="P:regulation of DNA-templated transcription"/>
    <property type="evidence" value="ECO:0007669"/>
    <property type="project" value="InterPro"/>
</dbReference>
<sequence length="500" mass="55960">MNEKLSAPDYAIDYFKEISTWVSSVLDLDNLLELIIDTATRMMQAKASSLLLLDQKTKKLYFKVATGEKKEEVMKYEVNLGQGIAGFVAETGEPLLVSDVKKDNRWFKEISESIGFQTRSIACVPMKADGKVIGVVEIIDKEDGSAIGNEDMQLLTVFAELASLAISRAQKIEEVKKENRDLREEIGGKYQLVGKSTALKKVISDAYLVANSKTSTLVLGESGTGKELLARLIHRAGSRKRKPMVVINCAALPENLLESEMFGHEKGAFTGATSLKIGKFELADGSSIFLDEIGEMNPAMQAKLLRVIEEGVFYRVGGNTPLNVDVRIISATNKDIAKETEEGRFREDLYYRLNVVQIHMPALRERKNDIPLLANYFLDILKRERGALNLVISEKAMEKMIEHDWPGNVRELRNAVERAVVMGNKREVLPEDLPIYERKTHLHGLEVGLTLKEAMDRFKKEFITATLEHSDGNRSEASKILGIQRTYLSKMISRFGISGI</sequence>
<evidence type="ECO:0000256" key="5">
    <source>
        <dbReference type="ARBA" id="ARBA00023163"/>
    </source>
</evidence>
<dbReference type="Gene3D" id="1.10.8.60">
    <property type="match status" value="1"/>
</dbReference>
<name>A0A8J6TRR3_9BACT</name>
<dbReference type="AlphaFoldDB" id="A0A8J6TRR3"/>
<gene>
    <name evidence="7" type="ORF">H8D96_20915</name>
</gene>
<dbReference type="PRINTS" id="PR01590">
    <property type="entry name" value="HTHFIS"/>
</dbReference>
<dbReference type="Gene3D" id="3.40.50.300">
    <property type="entry name" value="P-loop containing nucleotide triphosphate hydrolases"/>
    <property type="match status" value="1"/>
</dbReference>
<dbReference type="InterPro" id="IPR002078">
    <property type="entry name" value="Sigma_54_int"/>
</dbReference>
<protein>
    <submittedName>
        <fullName evidence="7">Sigma 54-interacting transcriptional regulator</fullName>
    </submittedName>
</protein>
<dbReference type="PROSITE" id="PS00688">
    <property type="entry name" value="SIGMA54_INTERACT_3"/>
    <property type="match status" value="1"/>
</dbReference>